<feature type="transmembrane region" description="Helical" evidence="2">
    <location>
        <begin position="157"/>
        <end position="175"/>
    </location>
</feature>
<dbReference type="RefSeq" id="WP_045296326.1">
    <property type="nucleotide sequence ID" value="NZ_JYJA01000017.1"/>
</dbReference>
<feature type="transmembrane region" description="Helical" evidence="2">
    <location>
        <begin position="195"/>
        <end position="214"/>
    </location>
</feature>
<feature type="transmembrane region" description="Helical" evidence="2">
    <location>
        <begin position="244"/>
        <end position="262"/>
    </location>
</feature>
<feature type="transmembrane region" description="Helical" evidence="2">
    <location>
        <begin position="95"/>
        <end position="115"/>
    </location>
</feature>
<evidence type="ECO:0000256" key="2">
    <source>
        <dbReference type="SAM" id="Phobius"/>
    </source>
</evidence>
<feature type="transmembrane region" description="Helical" evidence="2">
    <location>
        <begin position="121"/>
        <end position="137"/>
    </location>
</feature>
<keyword evidence="4" id="KW-1185">Reference proteome</keyword>
<dbReference type="Proteomes" id="UP000034098">
    <property type="component" value="Unassembled WGS sequence"/>
</dbReference>
<comment type="caution">
    <text evidence="3">The sequence shown here is derived from an EMBL/GenBank/DDBJ whole genome shotgun (WGS) entry which is preliminary data.</text>
</comment>
<keyword evidence="2" id="KW-0472">Membrane</keyword>
<feature type="transmembrane region" description="Helical" evidence="2">
    <location>
        <begin position="20"/>
        <end position="43"/>
    </location>
</feature>
<feature type="transmembrane region" description="Helical" evidence="2">
    <location>
        <begin position="63"/>
        <end position="83"/>
    </location>
</feature>
<dbReference type="PATRIC" id="fig|69370.6.peg.241"/>
<proteinExistence type="predicted"/>
<gene>
    <name evidence="3" type="ORF">RS82_00230</name>
</gene>
<evidence type="ECO:0000313" key="3">
    <source>
        <dbReference type="EMBL" id="KJL45459.1"/>
    </source>
</evidence>
<dbReference type="OrthoDB" id="5189031at2"/>
<keyword evidence="2" id="KW-0812">Transmembrane</keyword>
<organism evidence="3 4">
    <name type="scientific">Microbacterium trichothecenolyticum</name>
    <name type="common">Aureobacterium trichothecenolyticum</name>
    <dbReference type="NCBI Taxonomy" id="69370"/>
    <lineage>
        <taxon>Bacteria</taxon>
        <taxon>Bacillati</taxon>
        <taxon>Actinomycetota</taxon>
        <taxon>Actinomycetes</taxon>
        <taxon>Micrococcales</taxon>
        <taxon>Microbacteriaceae</taxon>
        <taxon>Microbacterium</taxon>
    </lineage>
</organism>
<evidence type="ECO:0000256" key="1">
    <source>
        <dbReference type="SAM" id="MobiDB-lite"/>
    </source>
</evidence>
<feature type="region of interest" description="Disordered" evidence="1">
    <location>
        <begin position="267"/>
        <end position="304"/>
    </location>
</feature>
<keyword evidence="2" id="KW-1133">Transmembrane helix</keyword>
<dbReference type="EMBL" id="JYJA01000017">
    <property type="protein sequence ID" value="KJL45459.1"/>
    <property type="molecule type" value="Genomic_DNA"/>
</dbReference>
<sequence length="304" mass="32057">MSSSVEASQARRGVRIDRRLVGRACVVFFAVGQLVSNLAFTLWSPNQLRSGVEFSPLIPPGAMFSIWAVIITASILWSILQLRPAVRESPLRDRLVAPLSVVYAGFGVWLAAASLGQQSPLTLVVFVVIVAAHVVAWRRITAHREEVAGWRRIDRTVLYLSEGLYAGWTSIALYLNVATVVQATGAPIGGGWGTTWQLLVVAAAAGTAVLFVVISHGSIWYTATACYALVGATISSTLGGFTALALALGIGIIAIIGSTITVRASTDAGRASDEENGPDGADTAEGAHDSNRAFGPKSTRRSVL</sequence>
<reference evidence="3 4" key="1">
    <citation type="submission" date="2015-02" db="EMBL/GenBank/DDBJ databases">
        <title>Draft genome sequences of ten Microbacterium spp. with emphasis on heavy metal contaminated environments.</title>
        <authorList>
            <person name="Corretto E."/>
        </authorList>
    </citation>
    <scope>NUCLEOTIDE SEQUENCE [LARGE SCALE GENOMIC DNA]</scope>
    <source>
        <strain evidence="3 4">DSM 8608</strain>
    </source>
</reference>
<protein>
    <submittedName>
        <fullName evidence="3">Uncharacterized protein</fullName>
    </submittedName>
</protein>
<evidence type="ECO:0000313" key="4">
    <source>
        <dbReference type="Proteomes" id="UP000034098"/>
    </source>
</evidence>
<dbReference type="AlphaFoldDB" id="A0A0M2HM16"/>
<name>A0A0M2HM16_MICTR</name>
<accession>A0A0M2HM16</accession>